<gene>
    <name evidence="1" type="ORF">C5615_38090</name>
</gene>
<organism evidence="1 2">
    <name type="scientific">Burkholderia cepacia</name>
    <name type="common">Pseudomonas cepacia</name>
    <dbReference type="NCBI Taxonomy" id="292"/>
    <lineage>
        <taxon>Bacteria</taxon>
        <taxon>Pseudomonadati</taxon>
        <taxon>Pseudomonadota</taxon>
        <taxon>Betaproteobacteria</taxon>
        <taxon>Burkholderiales</taxon>
        <taxon>Burkholderiaceae</taxon>
        <taxon>Burkholderia</taxon>
        <taxon>Burkholderia cepacia complex</taxon>
    </lineage>
</organism>
<dbReference type="EMBL" id="PUIQ01000127">
    <property type="protein sequence ID" value="PQP07097.1"/>
    <property type="molecule type" value="Genomic_DNA"/>
</dbReference>
<dbReference type="RefSeq" id="WP_146120955.1">
    <property type="nucleotide sequence ID" value="NZ_PUIQ01000127.1"/>
</dbReference>
<dbReference type="Proteomes" id="UP000238206">
    <property type="component" value="Unassembled WGS sequence"/>
</dbReference>
<comment type="caution">
    <text evidence="1">The sequence shown here is derived from an EMBL/GenBank/DDBJ whole genome shotgun (WGS) entry which is preliminary data.</text>
</comment>
<evidence type="ECO:0000313" key="2">
    <source>
        <dbReference type="Proteomes" id="UP000238206"/>
    </source>
</evidence>
<protein>
    <submittedName>
        <fullName evidence="1">Uncharacterized protein</fullName>
    </submittedName>
</protein>
<dbReference type="AlphaFoldDB" id="A0A2S8HX01"/>
<reference evidence="1 2" key="1">
    <citation type="submission" date="2018-02" db="EMBL/GenBank/DDBJ databases">
        <title>Draft genome sequencing of Burkholderia cepacia Y14-15.</title>
        <authorList>
            <person name="Zheng B.-X."/>
        </authorList>
    </citation>
    <scope>NUCLEOTIDE SEQUENCE [LARGE SCALE GENOMIC DNA]</scope>
    <source>
        <strain evidence="1 2">Y14-15</strain>
    </source>
</reference>
<proteinExistence type="predicted"/>
<name>A0A2S8HX01_BURCE</name>
<sequence>MSELNRMTEFARPQSVRIAWDHEQRHLFVLVPDLRNNAIFCENFLNIVVQQLELFCPGSADG</sequence>
<feature type="non-terminal residue" evidence="1">
    <location>
        <position position="62"/>
    </location>
</feature>
<evidence type="ECO:0000313" key="1">
    <source>
        <dbReference type="EMBL" id="PQP07097.1"/>
    </source>
</evidence>
<accession>A0A2S8HX01</accession>